<dbReference type="Pfam" id="PF00583">
    <property type="entry name" value="Acetyltransf_1"/>
    <property type="match status" value="1"/>
</dbReference>
<dbReference type="PANTHER" id="PTHR33164">
    <property type="entry name" value="TRANSCRIPTIONAL REGULATOR, MARR FAMILY"/>
    <property type="match status" value="1"/>
</dbReference>
<dbReference type="SUPFAM" id="SSF46785">
    <property type="entry name" value="Winged helix' DNA-binding domain"/>
    <property type="match status" value="1"/>
</dbReference>
<evidence type="ECO:0000313" key="3">
    <source>
        <dbReference type="EMBL" id="MDO6415472.1"/>
    </source>
</evidence>
<dbReference type="Proteomes" id="UP001169764">
    <property type="component" value="Unassembled WGS sequence"/>
</dbReference>
<dbReference type="InterPro" id="IPR000182">
    <property type="entry name" value="GNAT_dom"/>
</dbReference>
<sequence>MRDIVSERTHLFLGSRLKRLAERMQADVVKVGEQAGLAIQPSQYPLLATLDLDGAATIGELTEATQLSQPAITRNVAKLVEMGMVEVTRRGQDQRQKTVALTAAGQAALARAKLALWPQIEQAVAELLGDLPGSFVGSLSAIEARLATRPLHRRAAELAGAGLVIREFSDELAPHFRTINAQWIERMYRLEQADIDVLDHPRERIIDKGGVILFVEAPGLGIVGACALRPTGPNQYELTKMGVLESARGLKVGEFLLRAVLERAEAMGIERLYLLSNRKSEAAIHLYEKLGFAHDAGIMAEFGAGYERCDVAMLYKRR</sequence>
<dbReference type="RefSeq" id="WP_303543518.1">
    <property type="nucleotide sequence ID" value="NZ_JAUOTP010000006.1"/>
</dbReference>
<dbReference type="PROSITE" id="PS50995">
    <property type="entry name" value="HTH_MARR_2"/>
    <property type="match status" value="1"/>
</dbReference>
<dbReference type="Gene3D" id="3.40.630.30">
    <property type="match status" value="1"/>
</dbReference>
<dbReference type="SUPFAM" id="SSF55729">
    <property type="entry name" value="Acyl-CoA N-acyltransferases (Nat)"/>
    <property type="match status" value="1"/>
</dbReference>
<accession>A0ABT8YAV8</accession>
<dbReference type="EMBL" id="JAUOTP010000006">
    <property type="protein sequence ID" value="MDO6415472.1"/>
    <property type="molecule type" value="Genomic_DNA"/>
</dbReference>
<gene>
    <name evidence="3" type="ORF">Q4F19_13855</name>
</gene>
<evidence type="ECO:0000259" key="1">
    <source>
        <dbReference type="PROSITE" id="PS50995"/>
    </source>
</evidence>
<reference evidence="3" key="1">
    <citation type="submission" date="2023-07" db="EMBL/GenBank/DDBJ databases">
        <authorList>
            <person name="Kim M."/>
        </authorList>
    </citation>
    <scope>NUCLEOTIDE SEQUENCE</scope>
    <source>
        <strain evidence="3">BIUV-7</strain>
    </source>
</reference>
<comment type="caution">
    <text evidence="3">The sequence shown here is derived from an EMBL/GenBank/DDBJ whole genome shotgun (WGS) entry which is preliminary data.</text>
</comment>
<organism evidence="3 4">
    <name type="scientific">Sphingomonas natans</name>
    <dbReference type="NCBI Taxonomy" id="3063330"/>
    <lineage>
        <taxon>Bacteria</taxon>
        <taxon>Pseudomonadati</taxon>
        <taxon>Pseudomonadota</taxon>
        <taxon>Alphaproteobacteria</taxon>
        <taxon>Sphingomonadales</taxon>
        <taxon>Sphingomonadaceae</taxon>
        <taxon>Sphingomonas</taxon>
    </lineage>
</organism>
<feature type="domain" description="HTH marR-type" evidence="1">
    <location>
        <begin position="10"/>
        <end position="148"/>
    </location>
</feature>
<dbReference type="InterPro" id="IPR011991">
    <property type="entry name" value="ArsR-like_HTH"/>
</dbReference>
<dbReference type="CDD" id="cd04301">
    <property type="entry name" value="NAT_SF"/>
    <property type="match status" value="1"/>
</dbReference>
<keyword evidence="4" id="KW-1185">Reference proteome</keyword>
<dbReference type="Gene3D" id="1.10.10.10">
    <property type="entry name" value="Winged helix-like DNA-binding domain superfamily/Winged helix DNA-binding domain"/>
    <property type="match status" value="1"/>
</dbReference>
<dbReference type="PANTHER" id="PTHR33164:SF43">
    <property type="entry name" value="HTH-TYPE TRANSCRIPTIONAL REPRESSOR YETL"/>
    <property type="match status" value="1"/>
</dbReference>
<evidence type="ECO:0000259" key="2">
    <source>
        <dbReference type="PROSITE" id="PS51186"/>
    </source>
</evidence>
<dbReference type="InterPro" id="IPR036390">
    <property type="entry name" value="WH_DNA-bd_sf"/>
</dbReference>
<dbReference type="InterPro" id="IPR036388">
    <property type="entry name" value="WH-like_DNA-bd_sf"/>
</dbReference>
<dbReference type="PROSITE" id="PS51186">
    <property type="entry name" value="GNAT"/>
    <property type="match status" value="1"/>
</dbReference>
<proteinExistence type="predicted"/>
<dbReference type="InterPro" id="IPR000835">
    <property type="entry name" value="HTH_MarR-typ"/>
</dbReference>
<dbReference type="InterPro" id="IPR016181">
    <property type="entry name" value="Acyl_CoA_acyltransferase"/>
</dbReference>
<dbReference type="InterPro" id="IPR039422">
    <property type="entry name" value="MarR/SlyA-like"/>
</dbReference>
<protein>
    <submittedName>
        <fullName evidence="3">Bifunctional helix-turn-helix transcriptional regulator/GNAT family N-acetyltransferase</fullName>
    </submittedName>
</protein>
<name>A0ABT8YAV8_9SPHN</name>
<feature type="domain" description="N-acetyltransferase" evidence="2">
    <location>
        <begin position="174"/>
        <end position="318"/>
    </location>
</feature>
<evidence type="ECO:0000313" key="4">
    <source>
        <dbReference type="Proteomes" id="UP001169764"/>
    </source>
</evidence>
<dbReference type="Pfam" id="PF12802">
    <property type="entry name" value="MarR_2"/>
    <property type="match status" value="1"/>
</dbReference>
<dbReference type="CDD" id="cd00090">
    <property type="entry name" value="HTH_ARSR"/>
    <property type="match status" value="1"/>
</dbReference>
<dbReference type="SMART" id="SM00347">
    <property type="entry name" value="HTH_MARR"/>
    <property type="match status" value="1"/>
</dbReference>